<dbReference type="InterPro" id="IPR027417">
    <property type="entry name" value="P-loop_NTPase"/>
</dbReference>
<sequence>MVKFAQVVLGPAGGGKSTYCAELQRYCNDKKRSLHVINLDPVSAISTFFGTNHQTATEP</sequence>
<dbReference type="GeneID" id="17317969"/>
<dbReference type="EMBL" id="HG002094">
    <property type="protein sequence ID" value="CDF39963.1"/>
    <property type="molecule type" value="Genomic_DNA"/>
</dbReference>
<dbReference type="GO" id="GO:0003924">
    <property type="term" value="F:GTPase activity"/>
    <property type="evidence" value="ECO:0007669"/>
    <property type="project" value="TreeGrafter"/>
</dbReference>
<accession>R7QQD8</accession>
<dbReference type="PANTHER" id="PTHR21231:SF7">
    <property type="entry name" value="GPN-LOOP GTPASE 3"/>
    <property type="match status" value="1"/>
</dbReference>
<proteinExistence type="inferred from homology"/>
<dbReference type="PANTHER" id="PTHR21231">
    <property type="entry name" value="XPA-BINDING PROTEIN 1-RELATED"/>
    <property type="match status" value="1"/>
</dbReference>
<dbReference type="RefSeq" id="XP_005710257.1">
    <property type="nucleotide sequence ID" value="XM_005710200.1"/>
</dbReference>
<keyword evidence="3 5" id="KW-0378">Hydrolase</keyword>
<evidence type="ECO:0000313" key="6">
    <source>
        <dbReference type="EMBL" id="CDF39963.1"/>
    </source>
</evidence>
<evidence type="ECO:0000256" key="2">
    <source>
        <dbReference type="ARBA" id="ARBA00022741"/>
    </source>
</evidence>
<comment type="function">
    <text evidence="5">Small GTPase required for proper nuclear import of RNA polymerase II and III (RNAPII and RNAPIII). May act at an RNAP assembly step prior to nuclear import.</text>
</comment>
<protein>
    <recommendedName>
        <fullName evidence="5">GPN-loop GTPase 3</fullName>
    </recommendedName>
</protein>
<name>R7QQD8_CHOCR</name>
<evidence type="ECO:0000256" key="3">
    <source>
        <dbReference type="ARBA" id="ARBA00022801"/>
    </source>
</evidence>
<keyword evidence="2 5" id="KW-0547">Nucleotide-binding</keyword>
<keyword evidence="7" id="KW-1185">Reference proteome</keyword>
<comment type="subunit">
    <text evidence="5">Binds to RNA polymerase II (RNAPII).</text>
</comment>
<dbReference type="Gene3D" id="3.40.50.300">
    <property type="entry name" value="P-loop containing nucleotide triphosphate hydrolases"/>
    <property type="match status" value="1"/>
</dbReference>
<dbReference type="AlphaFoldDB" id="R7QQD8"/>
<gene>
    <name evidence="6" type="ORF">CHC_T00006920001</name>
</gene>
<comment type="similarity">
    <text evidence="1 5">Belongs to the GPN-loop GTPase family.</text>
</comment>
<dbReference type="GO" id="GO:0005525">
    <property type="term" value="F:GTP binding"/>
    <property type="evidence" value="ECO:0007669"/>
    <property type="project" value="UniProtKB-KW"/>
</dbReference>
<keyword evidence="4 5" id="KW-0342">GTP-binding</keyword>
<dbReference type="KEGG" id="ccp:CHC_T00006920001"/>
<dbReference type="InterPro" id="IPR004130">
    <property type="entry name" value="Gpn"/>
</dbReference>
<organism evidence="6 7">
    <name type="scientific">Chondrus crispus</name>
    <name type="common">Carrageen Irish moss</name>
    <name type="synonym">Polymorpha crispa</name>
    <dbReference type="NCBI Taxonomy" id="2769"/>
    <lineage>
        <taxon>Eukaryota</taxon>
        <taxon>Rhodophyta</taxon>
        <taxon>Florideophyceae</taxon>
        <taxon>Rhodymeniophycidae</taxon>
        <taxon>Gigartinales</taxon>
        <taxon>Gigartinaceae</taxon>
        <taxon>Chondrus</taxon>
    </lineage>
</organism>
<dbReference type="Pfam" id="PF03029">
    <property type="entry name" value="ATP_bind_1"/>
    <property type="match status" value="1"/>
</dbReference>
<dbReference type="Proteomes" id="UP000012073">
    <property type="component" value="Unassembled WGS sequence"/>
</dbReference>
<evidence type="ECO:0000313" key="7">
    <source>
        <dbReference type="Proteomes" id="UP000012073"/>
    </source>
</evidence>
<evidence type="ECO:0000256" key="4">
    <source>
        <dbReference type="ARBA" id="ARBA00023134"/>
    </source>
</evidence>
<reference evidence="7" key="1">
    <citation type="journal article" date="2013" name="Proc. Natl. Acad. Sci. U.S.A.">
        <title>Genome structure and metabolic features in the red seaweed Chondrus crispus shed light on evolution of the Archaeplastida.</title>
        <authorList>
            <person name="Collen J."/>
            <person name="Porcel B."/>
            <person name="Carre W."/>
            <person name="Ball S.G."/>
            <person name="Chaparro C."/>
            <person name="Tonon T."/>
            <person name="Barbeyron T."/>
            <person name="Michel G."/>
            <person name="Noel B."/>
            <person name="Valentin K."/>
            <person name="Elias M."/>
            <person name="Artiguenave F."/>
            <person name="Arun A."/>
            <person name="Aury J.M."/>
            <person name="Barbosa-Neto J.F."/>
            <person name="Bothwell J.H."/>
            <person name="Bouget F.Y."/>
            <person name="Brillet L."/>
            <person name="Cabello-Hurtado F."/>
            <person name="Capella-Gutierrez S."/>
            <person name="Charrier B."/>
            <person name="Cladiere L."/>
            <person name="Cock J.M."/>
            <person name="Coelho S.M."/>
            <person name="Colleoni C."/>
            <person name="Czjzek M."/>
            <person name="Da Silva C."/>
            <person name="Delage L."/>
            <person name="Denoeud F."/>
            <person name="Deschamps P."/>
            <person name="Dittami S.M."/>
            <person name="Gabaldon T."/>
            <person name="Gachon C.M."/>
            <person name="Groisillier A."/>
            <person name="Herve C."/>
            <person name="Jabbari K."/>
            <person name="Katinka M."/>
            <person name="Kloareg B."/>
            <person name="Kowalczyk N."/>
            <person name="Labadie K."/>
            <person name="Leblanc C."/>
            <person name="Lopez P.J."/>
            <person name="McLachlan D.H."/>
            <person name="Meslet-Cladiere L."/>
            <person name="Moustafa A."/>
            <person name="Nehr Z."/>
            <person name="Nyvall Collen P."/>
            <person name="Panaud O."/>
            <person name="Partensky F."/>
            <person name="Poulain J."/>
            <person name="Rensing S.A."/>
            <person name="Rousvoal S."/>
            <person name="Samson G."/>
            <person name="Symeonidi A."/>
            <person name="Weissenbach J."/>
            <person name="Zambounis A."/>
            <person name="Wincker P."/>
            <person name="Boyen C."/>
        </authorList>
    </citation>
    <scope>NUCLEOTIDE SEQUENCE [LARGE SCALE GENOMIC DNA]</scope>
    <source>
        <strain evidence="7">cv. Stackhouse</strain>
    </source>
</reference>
<dbReference type="SUPFAM" id="SSF52540">
    <property type="entry name" value="P-loop containing nucleoside triphosphate hydrolases"/>
    <property type="match status" value="1"/>
</dbReference>
<evidence type="ECO:0000256" key="1">
    <source>
        <dbReference type="ARBA" id="ARBA00005290"/>
    </source>
</evidence>
<dbReference type="OrthoDB" id="5839at2759"/>
<evidence type="ECO:0000256" key="5">
    <source>
        <dbReference type="RuleBase" id="RU365059"/>
    </source>
</evidence>
<dbReference type="Gramene" id="CDF39963">
    <property type="protein sequence ID" value="CDF39963"/>
    <property type="gene ID" value="CHC_T00006920001"/>
</dbReference>
<dbReference type="STRING" id="2769.R7QQD8"/>